<organism evidence="18 19">
    <name type="scientific">Candidatus Ozemobacter sibiricus</name>
    <dbReference type="NCBI Taxonomy" id="2268124"/>
    <lineage>
        <taxon>Bacteria</taxon>
        <taxon>Candidatus Ozemobacteria</taxon>
        <taxon>Candidatus Ozemobacterales</taxon>
        <taxon>Candidatus Ozemobacteraceae</taxon>
        <taxon>Candidatus Ozemobacter</taxon>
    </lineage>
</organism>
<dbReference type="GO" id="GO:0006428">
    <property type="term" value="P:isoleucyl-tRNA aminoacylation"/>
    <property type="evidence" value="ECO:0007669"/>
    <property type="project" value="UniProtKB-UniRule"/>
</dbReference>
<dbReference type="AlphaFoldDB" id="A0A367ZL63"/>
<dbReference type="GO" id="GO:0008270">
    <property type="term" value="F:zinc ion binding"/>
    <property type="evidence" value="ECO:0007669"/>
    <property type="project" value="UniProtKB-UniRule"/>
</dbReference>
<dbReference type="CDD" id="cd07961">
    <property type="entry name" value="Anticodon_Ia_Ile_ABEc"/>
    <property type="match status" value="1"/>
</dbReference>
<comment type="function">
    <text evidence="13 15">Catalyzes the attachment of isoleucine to tRNA(Ile). As IleRS can inadvertently accommodate and process structurally similar amino acids such as valine, to avoid such errors it has two additional distinct tRNA(Ile)-dependent editing activities. One activity is designated as 'pretransfer' editing and involves the hydrolysis of activated Val-AMP. The other activity is designated 'posttransfer' editing and involves deacylation of mischarged Val-tRNA(Ile).</text>
</comment>
<evidence type="ECO:0000256" key="13">
    <source>
        <dbReference type="ARBA" id="ARBA00025217"/>
    </source>
</evidence>
<dbReference type="HAMAP" id="MF_02003">
    <property type="entry name" value="Ile_tRNA_synth_type2"/>
    <property type="match status" value="1"/>
</dbReference>
<dbReference type="InterPro" id="IPR033709">
    <property type="entry name" value="Anticodon_Ile_ABEc"/>
</dbReference>
<dbReference type="GO" id="GO:0004822">
    <property type="term" value="F:isoleucine-tRNA ligase activity"/>
    <property type="evidence" value="ECO:0007669"/>
    <property type="project" value="UniProtKB-UniRule"/>
</dbReference>
<dbReference type="InterPro" id="IPR002301">
    <property type="entry name" value="Ile-tRNA-ligase"/>
</dbReference>
<comment type="caution">
    <text evidence="18">The sequence shown here is derived from an EMBL/GenBank/DDBJ whole genome shotgun (WGS) entry which is preliminary data.</text>
</comment>
<evidence type="ECO:0000256" key="9">
    <source>
        <dbReference type="ARBA" id="ARBA00022833"/>
    </source>
</evidence>
<comment type="similarity">
    <text evidence="3 15">Belongs to the class-I aminoacyl-tRNA synthetase family. IleS type 2 subfamily.</text>
</comment>
<dbReference type="FunFam" id="3.40.50.620:FF:000075">
    <property type="entry name" value="Isoleucine--tRNA ligase"/>
    <property type="match status" value="1"/>
</dbReference>
<evidence type="ECO:0000313" key="19">
    <source>
        <dbReference type="Proteomes" id="UP000252355"/>
    </source>
</evidence>
<keyword evidence="5 15" id="KW-0963">Cytoplasm</keyword>
<feature type="domain" description="Methionyl/Valyl/Leucyl/Isoleucyl-tRNA synthetase anticodon-binding" evidence="17">
    <location>
        <begin position="676"/>
        <end position="827"/>
    </location>
</feature>
<evidence type="ECO:0000256" key="4">
    <source>
        <dbReference type="ARBA" id="ARBA00011245"/>
    </source>
</evidence>
<dbReference type="Pfam" id="PF08264">
    <property type="entry name" value="Anticodon_1"/>
    <property type="match status" value="1"/>
</dbReference>
<feature type="binding site" evidence="15">
    <location>
        <position position="592"/>
    </location>
    <ligand>
        <name>ATP</name>
        <dbReference type="ChEBI" id="CHEBI:30616"/>
    </ligand>
</feature>
<comment type="catalytic activity">
    <reaction evidence="14 15">
        <text>tRNA(Ile) + L-isoleucine + ATP = L-isoleucyl-tRNA(Ile) + AMP + diphosphate</text>
        <dbReference type="Rhea" id="RHEA:11060"/>
        <dbReference type="Rhea" id="RHEA-COMP:9666"/>
        <dbReference type="Rhea" id="RHEA-COMP:9695"/>
        <dbReference type="ChEBI" id="CHEBI:30616"/>
        <dbReference type="ChEBI" id="CHEBI:33019"/>
        <dbReference type="ChEBI" id="CHEBI:58045"/>
        <dbReference type="ChEBI" id="CHEBI:78442"/>
        <dbReference type="ChEBI" id="CHEBI:78528"/>
        <dbReference type="ChEBI" id="CHEBI:456215"/>
        <dbReference type="EC" id="6.1.1.5"/>
    </reaction>
</comment>
<dbReference type="SUPFAM" id="SSF47323">
    <property type="entry name" value="Anticodon-binding domain of a subclass of class I aminoacyl-tRNA synthetases"/>
    <property type="match status" value="1"/>
</dbReference>
<dbReference type="Pfam" id="PF19302">
    <property type="entry name" value="DUF5915"/>
    <property type="match status" value="1"/>
</dbReference>
<dbReference type="Proteomes" id="UP000252355">
    <property type="component" value="Unassembled WGS sequence"/>
</dbReference>
<evidence type="ECO:0000256" key="6">
    <source>
        <dbReference type="ARBA" id="ARBA00022598"/>
    </source>
</evidence>
<dbReference type="GO" id="GO:0005524">
    <property type="term" value="F:ATP binding"/>
    <property type="evidence" value="ECO:0007669"/>
    <property type="project" value="UniProtKB-UniRule"/>
</dbReference>
<keyword evidence="7 15" id="KW-0479">Metal-binding</keyword>
<dbReference type="InterPro" id="IPR023586">
    <property type="entry name" value="Ile-tRNA-ligase_type2"/>
</dbReference>
<dbReference type="EC" id="6.1.1.5" evidence="15"/>
<feature type="short sequence motif" description="'HIGH' region" evidence="15">
    <location>
        <begin position="48"/>
        <end position="58"/>
    </location>
</feature>
<protein>
    <recommendedName>
        <fullName evidence="15">Isoleucine--tRNA ligase</fullName>
        <ecNumber evidence="15">6.1.1.5</ecNumber>
    </recommendedName>
    <alternativeName>
        <fullName evidence="15">Isoleucyl-tRNA synthetase</fullName>
        <shortName evidence="15">IleRS</shortName>
    </alternativeName>
</protein>
<accession>A0A367ZL63</accession>
<comment type="cofactor">
    <cofactor evidence="1 15">
        <name>Zn(2+)</name>
        <dbReference type="ChEBI" id="CHEBI:29105"/>
    </cofactor>
</comment>
<dbReference type="InterPro" id="IPR013155">
    <property type="entry name" value="M/V/L/I-tRNA-synth_anticd-bd"/>
</dbReference>
<dbReference type="PANTHER" id="PTHR42780:SF1">
    <property type="entry name" value="ISOLEUCINE--TRNA LIGASE, CYTOPLASMIC"/>
    <property type="match status" value="1"/>
</dbReference>
<keyword evidence="8 15" id="KW-0547">Nucleotide-binding</keyword>
<feature type="domain" description="Aminoacyl-tRNA synthetase class Ia" evidence="16">
    <location>
        <begin position="18"/>
        <end position="618"/>
    </location>
</feature>
<keyword evidence="9 15" id="KW-0862">Zinc</keyword>
<evidence type="ECO:0000256" key="8">
    <source>
        <dbReference type="ARBA" id="ARBA00022741"/>
    </source>
</evidence>
<keyword evidence="11 15" id="KW-0648">Protein biosynthesis</keyword>
<evidence type="ECO:0000256" key="1">
    <source>
        <dbReference type="ARBA" id="ARBA00001947"/>
    </source>
</evidence>
<dbReference type="NCBIfam" id="TIGR00392">
    <property type="entry name" value="ileS"/>
    <property type="match status" value="1"/>
</dbReference>
<reference evidence="18 19" key="1">
    <citation type="submission" date="2018-05" db="EMBL/GenBank/DDBJ databases">
        <title>A metagenomic window into the 2 km-deep terrestrial subsurface aquifer revealed taxonomically and functionally diverse microbial community comprising novel uncultured bacterial lineages.</title>
        <authorList>
            <person name="Kadnikov V.V."/>
            <person name="Mardanov A.V."/>
            <person name="Beletsky A.V."/>
            <person name="Banks D."/>
            <person name="Pimenov N.V."/>
            <person name="Frank Y.A."/>
            <person name="Karnachuk O.V."/>
            <person name="Ravin N.V."/>
        </authorList>
    </citation>
    <scope>NUCLEOTIDE SEQUENCE [LARGE SCALE GENOMIC DNA]</scope>
    <source>
        <strain evidence="18">BY5</strain>
    </source>
</reference>
<evidence type="ECO:0000256" key="10">
    <source>
        <dbReference type="ARBA" id="ARBA00022840"/>
    </source>
</evidence>
<dbReference type="GO" id="GO:0000049">
    <property type="term" value="F:tRNA binding"/>
    <property type="evidence" value="ECO:0007669"/>
    <property type="project" value="InterPro"/>
</dbReference>
<keyword evidence="10 15" id="KW-0067">ATP-binding</keyword>
<dbReference type="PRINTS" id="PR00984">
    <property type="entry name" value="TRNASYNTHILE"/>
</dbReference>
<dbReference type="InterPro" id="IPR002300">
    <property type="entry name" value="aa-tRNA-synth_Ia"/>
</dbReference>
<evidence type="ECO:0000256" key="14">
    <source>
        <dbReference type="ARBA" id="ARBA00048359"/>
    </source>
</evidence>
<evidence type="ECO:0000256" key="5">
    <source>
        <dbReference type="ARBA" id="ARBA00022490"/>
    </source>
</evidence>
<dbReference type="Pfam" id="PF00133">
    <property type="entry name" value="tRNA-synt_1"/>
    <property type="match status" value="1"/>
</dbReference>
<dbReference type="PANTHER" id="PTHR42780">
    <property type="entry name" value="SOLEUCYL-TRNA SYNTHETASE"/>
    <property type="match status" value="1"/>
</dbReference>
<dbReference type="CDD" id="cd00818">
    <property type="entry name" value="IleRS_core"/>
    <property type="match status" value="1"/>
</dbReference>
<evidence type="ECO:0000256" key="11">
    <source>
        <dbReference type="ARBA" id="ARBA00022917"/>
    </source>
</evidence>
<evidence type="ECO:0000259" key="17">
    <source>
        <dbReference type="Pfam" id="PF08264"/>
    </source>
</evidence>
<dbReference type="EMBL" id="QOQW01000018">
    <property type="protein sequence ID" value="RCK78836.1"/>
    <property type="molecule type" value="Genomic_DNA"/>
</dbReference>
<sequence length="1049" mass="119752">MLFDKPSTQVSPAREHDILAFWAKERIFWESMKIRENGPRFVFFEGPPTANGTPHPGHVLTKAMKDVVPRYKTMCGFHVGRKAGWDTHGLPVEIEVEKQLGIEGKQGIETYGVEKFIKKCRESVFKYEKEWRAMVERGGFWIDNDDPYITCTNEYIETVWWMLGRFWHEGLLYEGHKVVPYCPRCGTALSSHEVAQGYDEAEDPSVFVRFRLKGKPDTSFLVWTTTPWTLLSNVALAVGPDVEYVKVKVDGEYLIFAKARWEVLKGKGEIVESCRGIDLRGTEYEPLFTFAKADKKAHYVITGDFVSTEDGTGIVHIAPAFGEDDYRVGKENDLPVLQPVDLAGRFTDEVTPWKGRFVKDADPDIIAHLKQTGHLLYATTIKHTYPFCWRCDSPLLYYARHSWFIRTTAFKEQVLANNEKINWFPAHVKEGRFRNFLENMVDWAISRDRYWGTPLPIWKCRCGHHHLVDSIADLRRRAKSCPPDLELHKPYVDQIELTCEKCQGTMKRVPEVIDCWFDSGAMHTAQWHYPFENKEVFERNFPADFICEAIDQTRGWFYSLLVTSTFIHKAPAYKNVVVLGLICDKNGIKMSKSKGNVLDCMALFEKYGADAVRWALYSGTAPWNTRRFYEEGIAEAQSRFLGTLQNVYSFFVLYANLDSFNPRQHSLAPEQRSELDRWILSRYHRTIGEVRAAMDIFEITRATQALETLVDELSNWYVRRSRRRFWASGASTDKTAAFLTLYEVLTGIAKLAAPFTPFLTEDIWRNLVSRLDPQAPRSVHLADYPVVDEARLDPDLEKRMAFVMRVVSLGRAARNEANLKVRQPLSTMKILVQNDSERQTLEAMRDLIMDELNVKAIEPITEAGSLTRFVVKPNFRTIGQGPYKALIPKIKAHLETADGNAVQRALASGRYVFTIDGTEVALTANEVEVSSQASSDWIVQSEGGLTVALHKVLTRPLILEGLARELVNKIQNMRKEAGLEIADRIALGYRVEDAARQGDIAETLAVHGDYIKQETLARRLDPLTDPQAGTEWNINGIKVRLAITKEEGK</sequence>
<dbReference type="FunFam" id="3.40.50.620:FF:000063">
    <property type="entry name" value="Isoleucine--tRNA ligase"/>
    <property type="match status" value="1"/>
</dbReference>
<keyword evidence="12 15" id="KW-0030">Aminoacyl-tRNA synthetase</keyword>
<dbReference type="SUPFAM" id="SSF52374">
    <property type="entry name" value="Nucleotidylyl transferase"/>
    <property type="match status" value="1"/>
</dbReference>
<dbReference type="InterPro" id="IPR014729">
    <property type="entry name" value="Rossmann-like_a/b/a_fold"/>
</dbReference>
<keyword evidence="6 15" id="KW-0436">Ligase</keyword>
<dbReference type="InterPro" id="IPR009080">
    <property type="entry name" value="tRNAsynth_Ia_anticodon-bd"/>
</dbReference>
<name>A0A367ZL63_9BACT</name>
<evidence type="ECO:0000256" key="2">
    <source>
        <dbReference type="ARBA" id="ARBA00004496"/>
    </source>
</evidence>
<comment type="subcellular location">
    <subcellularLocation>
        <location evidence="2 15">Cytoplasm</location>
    </subcellularLocation>
</comment>
<dbReference type="GO" id="GO:0005737">
    <property type="term" value="C:cytoplasm"/>
    <property type="evidence" value="ECO:0007669"/>
    <property type="project" value="UniProtKB-SubCell"/>
</dbReference>
<comment type="domain">
    <text evidence="15">IleRS has two distinct active sites: one for aminoacylation and one for editing. The misactivated valine is translocated from the active site to the editing site, which sterically excludes the correctly activated isoleucine. The single editing site contains two valyl binding pockets, one specific for each substrate (Val-AMP or Val-tRNA(Ile)).</text>
</comment>
<evidence type="ECO:0000256" key="12">
    <source>
        <dbReference type="ARBA" id="ARBA00023146"/>
    </source>
</evidence>
<dbReference type="Gene3D" id="3.40.50.620">
    <property type="entry name" value="HUPs"/>
    <property type="match status" value="2"/>
</dbReference>
<evidence type="ECO:0000256" key="7">
    <source>
        <dbReference type="ARBA" id="ARBA00022723"/>
    </source>
</evidence>
<evidence type="ECO:0000256" key="3">
    <source>
        <dbReference type="ARBA" id="ARBA00007078"/>
    </source>
</evidence>
<proteinExistence type="inferred from homology"/>
<evidence type="ECO:0000313" key="18">
    <source>
        <dbReference type="EMBL" id="RCK78836.1"/>
    </source>
</evidence>
<dbReference type="SUPFAM" id="SSF50677">
    <property type="entry name" value="ValRS/IleRS/LeuRS editing domain"/>
    <property type="match status" value="1"/>
</dbReference>
<feature type="short sequence motif" description="'KMSKS' region" evidence="15">
    <location>
        <begin position="589"/>
        <end position="593"/>
    </location>
</feature>
<dbReference type="GO" id="GO:0002161">
    <property type="term" value="F:aminoacyl-tRNA deacylase activity"/>
    <property type="evidence" value="ECO:0007669"/>
    <property type="project" value="InterPro"/>
</dbReference>
<evidence type="ECO:0000259" key="16">
    <source>
        <dbReference type="Pfam" id="PF00133"/>
    </source>
</evidence>
<comment type="subunit">
    <text evidence="4 15">Monomer.</text>
</comment>
<dbReference type="InterPro" id="IPR009008">
    <property type="entry name" value="Val/Leu/Ile-tRNA-synth_edit"/>
</dbReference>
<gene>
    <name evidence="15" type="primary">ileS</name>
    <name evidence="18" type="ORF">OZSIB_0986</name>
</gene>
<dbReference type="Gene3D" id="3.90.740.10">
    <property type="entry name" value="Valyl/Leucyl/Isoleucyl-tRNA synthetase, editing domain"/>
    <property type="match status" value="1"/>
</dbReference>
<dbReference type="Gene3D" id="1.10.730.10">
    <property type="entry name" value="Isoleucyl-tRNA Synthetase, Domain 1"/>
    <property type="match status" value="1"/>
</dbReference>
<evidence type="ECO:0000256" key="15">
    <source>
        <dbReference type="HAMAP-Rule" id="MF_02003"/>
    </source>
</evidence>